<comment type="subcellular location">
    <subcellularLocation>
        <location evidence="1">Cell projection</location>
        <location evidence="1">Cilium membrane</location>
        <topology evidence="1">Multi-pass membrane protein</topology>
    </subcellularLocation>
</comment>
<accession>A0A023F0F4</accession>
<evidence type="ECO:0000256" key="2">
    <source>
        <dbReference type="ARBA" id="ARBA00009082"/>
    </source>
</evidence>
<keyword evidence="8 12" id="KW-0472">Membrane</keyword>
<dbReference type="AlphaFoldDB" id="A0A023F0F4"/>
<organism evidence="13">
    <name type="scientific">Triatoma infestans</name>
    <name type="common">Assassin bug</name>
    <dbReference type="NCBI Taxonomy" id="30076"/>
    <lineage>
        <taxon>Eukaryota</taxon>
        <taxon>Metazoa</taxon>
        <taxon>Ecdysozoa</taxon>
        <taxon>Arthropoda</taxon>
        <taxon>Hexapoda</taxon>
        <taxon>Insecta</taxon>
        <taxon>Pterygota</taxon>
        <taxon>Neoptera</taxon>
        <taxon>Paraneoptera</taxon>
        <taxon>Hemiptera</taxon>
        <taxon>Heteroptera</taxon>
        <taxon>Panheteroptera</taxon>
        <taxon>Cimicomorpha</taxon>
        <taxon>Reduviidae</taxon>
        <taxon>Triatominae</taxon>
        <taxon>Triatoma</taxon>
    </lineage>
</organism>
<protein>
    <recommendedName>
        <fullName evidence="3">Transmembrane protein 231</fullName>
    </recommendedName>
</protein>
<evidence type="ECO:0000256" key="8">
    <source>
        <dbReference type="ARBA" id="ARBA00023136"/>
    </source>
</evidence>
<keyword evidence="10" id="KW-0966">Cell projection</keyword>
<evidence type="ECO:0000256" key="6">
    <source>
        <dbReference type="ARBA" id="ARBA00022989"/>
    </source>
</evidence>
<comment type="similarity">
    <text evidence="2">Belongs to the TMEM231 family.</text>
</comment>
<evidence type="ECO:0000256" key="12">
    <source>
        <dbReference type="SAM" id="Phobius"/>
    </source>
</evidence>
<evidence type="ECO:0000256" key="11">
    <source>
        <dbReference type="ARBA" id="ARBA00024803"/>
    </source>
</evidence>
<dbReference type="Pfam" id="PF10149">
    <property type="entry name" value="TM231"/>
    <property type="match status" value="1"/>
</dbReference>
<evidence type="ECO:0000313" key="13">
    <source>
        <dbReference type="EMBL" id="JAC14456.1"/>
    </source>
</evidence>
<keyword evidence="4" id="KW-1003">Cell membrane</keyword>
<dbReference type="InterPro" id="IPR019306">
    <property type="entry name" value="TMEM231"/>
</dbReference>
<evidence type="ECO:0000256" key="7">
    <source>
        <dbReference type="ARBA" id="ARBA00023069"/>
    </source>
</evidence>
<dbReference type="GO" id="GO:0035869">
    <property type="term" value="C:ciliary transition zone"/>
    <property type="evidence" value="ECO:0007669"/>
    <property type="project" value="TreeGrafter"/>
</dbReference>
<keyword evidence="9" id="KW-0325">Glycoprotein</keyword>
<dbReference type="PANTHER" id="PTHR14605">
    <property type="entry name" value="CHST5 PROTEIN"/>
    <property type="match status" value="1"/>
</dbReference>
<evidence type="ECO:0000256" key="5">
    <source>
        <dbReference type="ARBA" id="ARBA00022692"/>
    </source>
</evidence>
<name>A0A023F0F4_TRIIF</name>
<keyword evidence="7" id="KW-0969">Cilium</keyword>
<reference evidence="13" key="1">
    <citation type="journal article" date="2014" name="PLoS Negl. Trop. Dis.">
        <title>An updated insight into the Sialotranscriptome of Triatoma infestans: developmental stage and geographic variations.</title>
        <authorList>
            <person name="Schwarz A."/>
            <person name="Medrano-Mercado N."/>
            <person name="Schaub G.A."/>
            <person name="Struchiner C.J."/>
            <person name="Bargues M.D."/>
            <person name="Levy M.Z."/>
            <person name="Ribeiro J.M."/>
        </authorList>
    </citation>
    <scope>NUCLEOTIDE SEQUENCE</scope>
    <source>
        <strain evidence="13">Chile</strain>
        <tissue evidence="13">Salivary glands</tissue>
    </source>
</reference>
<dbReference type="GO" id="GO:0032880">
    <property type="term" value="P:regulation of protein localization"/>
    <property type="evidence" value="ECO:0007669"/>
    <property type="project" value="TreeGrafter"/>
</dbReference>
<dbReference type="PANTHER" id="PTHR14605:SF1">
    <property type="entry name" value="TRANSMEMBRANE PROTEIN 231"/>
    <property type="match status" value="1"/>
</dbReference>
<evidence type="ECO:0000256" key="3">
    <source>
        <dbReference type="ARBA" id="ARBA00015087"/>
    </source>
</evidence>
<evidence type="ECO:0000256" key="9">
    <source>
        <dbReference type="ARBA" id="ARBA00023180"/>
    </source>
</evidence>
<comment type="function">
    <text evidence="11">Transmembrane component of the tectonic-like complex, a complex localized at the transition zone of primary cilia and acting as a barrier that prevents diffusion of transmembrane proteins between the cilia and plasma membranes. Required for ciliogenesis and sonic hedgehog/SHH signaling.</text>
</comment>
<evidence type="ECO:0000256" key="10">
    <source>
        <dbReference type="ARBA" id="ARBA00023273"/>
    </source>
</evidence>
<dbReference type="GO" id="GO:0060170">
    <property type="term" value="C:ciliary membrane"/>
    <property type="evidence" value="ECO:0007669"/>
    <property type="project" value="UniProtKB-SubCell"/>
</dbReference>
<keyword evidence="5 12" id="KW-0812">Transmembrane</keyword>
<keyword evidence="6 12" id="KW-1133">Transmembrane helix</keyword>
<proteinExistence type="evidence at transcript level"/>
<dbReference type="GO" id="GO:0060271">
    <property type="term" value="P:cilium assembly"/>
    <property type="evidence" value="ECO:0007669"/>
    <property type="project" value="TreeGrafter"/>
</dbReference>
<evidence type="ECO:0000256" key="1">
    <source>
        <dbReference type="ARBA" id="ARBA00004272"/>
    </source>
</evidence>
<evidence type="ECO:0000256" key="4">
    <source>
        <dbReference type="ARBA" id="ARBA00022475"/>
    </source>
</evidence>
<feature type="transmembrane region" description="Helical" evidence="12">
    <location>
        <begin position="25"/>
        <end position="43"/>
    </location>
</feature>
<dbReference type="EMBL" id="GBBI01004256">
    <property type="protein sequence ID" value="JAC14456.1"/>
    <property type="molecule type" value="mRNA"/>
</dbReference>
<sequence>MVLYVIFSDSVRTIYKTSICSKATFIIYFINILTFLIPFLVAYRSQGLWLKIDTYKEQPDVNFMYEYFIMLETNKIESPVICTTFKVLSAATEEFNGCPVIKVKEDDYDKDGKKDKLYFEAEAQLSPSEHVYSVTVLLLFNYKLYSHSWFEMEGAAWVQSSSPLGGGRFQASGQLSLHQTSLFNHQGRDTRYNTSIVTATELHQFSLFDMLAQYADRNVSTRLENVYTVWTRGRSPDQQFILSLQVNYPEQIIYYRPGLWQVLKLAWLQYLGLLYIAILLSRRLKHFVLDNRLVHNVKVTPWKKAM</sequence>